<evidence type="ECO:0000259" key="9">
    <source>
        <dbReference type="PROSITE" id="PS51123"/>
    </source>
</evidence>
<dbReference type="PANTHER" id="PTHR30329">
    <property type="entry name" value="STATOR ELEMENT OF FLAGELLAR MOTOR COMPLEX"/>
    <property type="match status" value="1"/>
</dbReference>
<keyword evidence="6 8" id="KW-0449">Lipoprotein</keyword>
<evidence type="ECO:0000313" key="11">
    <source>
        <dbReference type="Proteomes" id="UP001597400"/>
    </source>
</evidence>
<evidence type="ECO:0000256" key="3">
    <source>
        <dbReference type="ARBA" id="ARBA00023136"/>
    </source>
</evidence>
<keyword evidence="7 8" id="KW-0131">Cell cycle</keyword>
<dbReference type="EMBL" id="JBHUGS010000001">
    <property type="protein sequence ID" value="MFD1949161.1"/>
    <property type="molecule type" value="Genomic_DNA"/>
</dbReference>
<sequence length="181" mass="18658">MHHLTKLALAGTMLVAVAGCAKKKPAVLPPAPAGAGMIDDGTNNAPTGGAIGGAAVPGSRADFIAQAGSDTVLFVTDSSDVDSEAQSILLRQAQWLQRNPNVRVTVEGHCDERGTREYNLALGDRRANSAKNFLASNGVDASRISVISYGKERPVATGSDESAYAQNRRAVTVVPVGAGSM</sequence>
<evidence type="ECO:0000256" key="6">
    <source>
        <dbReference type="ARBA" id="ARBA00023288"/>
    </source>
</evidence>
<name>A0ABW4TTB3_9SPHN</name>
<keyword evidence="5 8" id="KW-0998">Cell outer membrane</keyword>
<dbReference type="PROSITE" id="PS51257">
    <property type="entry name" value="PROKAR_LIPOPROTEIN"/>
    <property type="match status" value="1"/>
</dbReference>
<dbReference type="PRINTS" id="PR01021">
    <property type="entry name" value="OMPADOMAIN"/>
</dbReference>
<dbReference type="PANTHER" id="PTHR30329:SF21">
    <property type="entry name" value="LIPOPROTEIN YIAD-RELATED"/>
    <property type="match status" value="1"/>
</dbReference>
<comment type="caution">
    <text evidence="10">The sequence shown here is derived from an EMBL/GenBank/DDBJ whole genome shotgun (WGS) entry which is preliminary data.</text>
</comment>
<evidence type="ECO:0000256" key="2">
    <source>
        <dbReference type="ARBA" id="ARBA00022729"/>
    </source>
</evidence>
<dbReference type="InterPro" id="IPR006665">
    <property type="entry name" value="OmpA-like"/>
</dbReference>
<keyword evidence="1 8" id="KW-0132">Cell division</keyword>
<organism evidence="10 11">
    <name type="scientific">Sphingomonas arantia</name>
    <dbReference type="NCBI Taxonomy" id="1460676"/>
    <lineage>
        <taxon>Bacteria</taxon>
        <taxon>Pseudomonadati</taxon>
        <taxon>Pseudomonadota</taxon>
        <taxon>Alphaproteobacteria</taxon>
        <taxon>Sphingomonadales</taxon>
        <taxon>Sphingomonadaceae</taxon>
        <taxon>Sphingomonas</taxon>
    </lineage>
</organism>
<dbReference type="InterPro" id="IPR050330">
    <property type="entry name" value="Bact_OuterMem_StrucFunc"/>
</dbReference>
<proteinExistence type="inferred from homology"/>
<dbReference type="CDD" id="cd07185">
    <property type="entry name" value="OmpA_C-like"/>
    <property type="match status" value="1"/>
</dbReference>
<evidence type="ECO:0000256" key="1">
    <source>
        <dbReference type="ARBA" id="ARBA00022618"/>
    </source>
</evidence>
<reference evidence="11" key="1">
    <citation type="journal article" date="2019" name="Int. J. Syst. Evol. Microbiol.">
        <title>The Global Catalogue of Microorganisms (GCM) 10K type strain sequencing project: providing services to taxonomists for standard genome sequencing and annotation.</title>
        <authorList>
            <consortium name="The Broad Institute Genomics Platform"/>
            <consortium name="The Broad Institute Genome Sequencing Center for Infectious Disease"/>
            <person name="Wu L."/>
            <person name="Ma J."/>
        </authorList>
    </citation>
    <scope>NUCLEOTIDE SEQUENCE [LARGE SCALE GENOMIC DNA]</scope>
    <source>
        <strain evidence="11">CGMCC 1.12702</strain>
    </source>
</reference>
<dbReference type="SUPFAM" id="SSF103088">
    <property type="entry name" value="OmpA-like"/>
    <property type="match status" value="1"/>
</dbReference>
<dbReference type="PROSITE" id="PS51123">
    <property type="entry name" value="OMPA_2"/>
    <property type="match status" value="1"/>
</dbReference>
<dbReference type="HAMAP" id="MF_02204">
    <property type="entry name" value="Pal"/>
    <property type="match status" value="1"/>
</dbReference>
<keyword evidence="11" id="KW-1185">Reference proteome</keyword>
<dbReference type="RefSeq" id="WP_380926523.1">
    <property type="nucleotide sequence ID" value="NZ_JBHUGS010000001.1"/>
</dbReference>
<gene>
    <name evidence="8 10" type="primary">pal</name>
    <name evidence="10" type="ORF">ACFSGX_00095</name>
</gene>
<evidence type="ECO:0000256" key="5">
    <source>
        <dbReference type="ARBA" id="ARBA00023237"/>
    </source>
</evidence>
<protein>
    <recommendedName>
        <fullName evidence="8">Peptidoglycan-associated lipoprotein</fullName>
        <shortName evidence="8">PAL</shortName>
    </recommendedName>
</protein>
<dbReference type="Proteomes" id="UP001597400">
    <property type="component" value="Unassembled WGS sequence"/>
</dbReference>
<evidence type="ECO:0000256" key="7">
    <source>
        <dbReference type="ARBA" id="ARBA00023306"/>
    </source>
</evidence>
<dbReference type="NCBIfam" id="TIGR02802">
    <property type="entry name" value="Pal_lipo"/>
    <property type="match status" value="1"/>
</dbReference>
<dbReference type="InterPro" id="IPR039001">
    <property type="entry name" value="Pal"/>
</dbReference>
<evidence type="ECO:0000256" key="8">
    <source>
        <dbReference type="HAMAP-Rule" id="MF_02204"/>
    </source>
</evidence>
<keyword evidence="4 8" id="KW-0564">Palmitate</keyword>
<comment type="subunit">
    <text evidence="8">The Tol-Pal system is composed of five core proteins: the inner membrane proteins TolA, TolQ and TolR, the periplasmic protein TolB and the outer membrane protein Pal. They form a network linking the inner and outer membranes and the peptidoglycan layer.</text>
</comment>
<dbReference type="Pfam" id="PF00691">
    <property type="entry name" value="OmpA"/>
    <property type="match status" value="1"/>
</dbReference>
<comment type="subcellular location">
    <subcellularLocation>
        <location evidence="8">Cell outer membrane</location>
        <topology evidence="8">Lipid-anchor</topology>
    </subcellularLocation>
</comment>
<comment type="similarity">
    <text evidence="8">Belongs to the Pal lipoprotein family.</text>
</comment>
<dbReference type="InterPro" id="IPR014169">
    <property type="entry name" value="Pal_lipo_C"/>
</dbReference>
<evidence type="ECO:0000313" key="10">
    <source>
        <dbReference type="EMBL" id="MFD1949161.1"/>
    </source>
</evidence>
<keyword evidence="2 8" id="KW-0732">Signal</keyword>
<evidence type="ECO:0000256" key="4">
    <source>
        <dbReference type="ARBA" id="ARBA00023139"/>
    </source>
</evidence>
<comment type="function">
    <text evidence="8">Part of the Tol-Pal system, which plays a role in outer membrane invagination during cell division and is important for maintaining outer membrane integrity.</text>
</comment>
<feature type="domain" description="OmpA-like" evidence="9">
    <location>
        <begin position="61"/>
        <end position="178"/>
    </location>
</feature>
<dbReference type="InterPro" id="IPR036737">
    <property type="entry name" value="OmpA-like_sf"/>
</dbReference>
<dbReference type="InterPro" id="IPR006664">
    <property type="entry name" value="OMP_bac"/>
</dbReference>
<dbReference type="Gene3D" id="3.30.1330.60">
    <property type="entry name" value="OmpA-like domain"/>
    <property type="match status" value="1"/>
</dbReference>
<accession>A0ABW4TTB3</accession>
<keyword evidence="3 8" id="KW-0472">Membrane</keyword>